<accession>A0A6J7XIY2</accession>
<dbReference type="EMBL" id="LR798400">
    <property type="protein sequence ID" value="CAB5229341.1"/>
    <property type="molecule type" value="Genomic_DNA"/>
</dbReference>
<protein>
    <submittedName>
        <fullName evidence="2">Uncharacterized protein</fullName>
    </submittedName>
</protein>
<evidence type="ECO:0000313" key="1">
    <source>
        <dbReference type="EMBL" id="CAB4214916.1"/>
    </source>
</evidence>
<organism evidence="2">
    <name type="scientific">uncultured Caudovirales phage</name>
    <dbReference type="NCBI Taxonomy" id="2100421"/>
    <lineage>
        <taxon>Viruses</taxon>
        <taxon>Duplodnaviria</taxon>
        <taxon>Heunggongvirae</taxon>
        <taxon>Uroviricota</taxon>
        <taxon>Caudoviricetes</taxon>
        <taxon>Peduoviridae</taxon>
        <taxon>Maltschvirus</taxon>
        <taxon>Maltschvirus maltsch</taxon>
    </lineage>
</organism>
<dbReference type="EMBL" id="LR797418">
    <property type="protein sequence ID" value="CAB4214916.1"/>
    <property type="molecule type" value="Genomic_DNA"/>
</dbReference>
<name>A0A6J7XIY2_9CAUD</name>
<proteinExistence type="predicted"/>
<sequence length="52" mass="5976">MTDTKPTPRTDAIDTYQPFIVYEPKYNALAELCRQLERELAAMRSQLAEAQS</sequence>
<reference evidence="2" key="1">
    <citation type="submission" date="2020-05" db="EMBL/GenBank/DDBJ databases">
        <authorList>
            <person name="Chiriac C."/>
            <person name="Salcher M."/>
            <person name="Ghai R."/>
            <person name="Kavagutti S V."/>
        </authorList>
    </citation>
    <scope>NUCLEOTIDE SEQUENCE</scope>
</reference>
<gene>
    <name evidence="1" type="ORF">UFOVP1469_14</name>
    <name evidence="2" type="ORF">UFOVP1556_37</name>
</gene>
<evidence type="ECO:0000313" key="2">
    <source>
        <dbReference type="EMBL" id="CAB5229341.1"/>
    </source>
</evidence>